<dbReference type="Gene3D" id="3.40.50.2300">
    <property type="match status" value="1"/>
</dbReference>
<feature type="transmembrane region" description="Helical" evidence="3">
    <location>
        <begin position="415"/>
        <end position="436"/>
    </location>
</feature>
<accession>A0ABV6YVE8</accession>
<feature type="domain" description="Response regulatory" evidence="4">
    <location>
        <begin position="5"/>
        <end position="121"/>
    </location>
</feature>
<proteinExistence type="predicted"/>
<dbReference type="SUPFAM" id="SSF52172">
    <property type="entry name" value="CheY-like"/>
    <property type="match status" value="1"/>
</dbReference>
<keyword evidence="6" id="KW-1185">Reference proteome</keyword>
<evidence type="ECO:0000256" key="1">
    <source>
        <dbReference type="ARBA" id="ARBA00022553"/>
    </source>
</evidence>
<evidence type="ECO:0000256" key="2">
    <source>
        <dbReference type="PROSITE-ProRule" id="PRU00169"/>
    </source>
</evidence>
<dbReference type="PANTHER" id="PTHR44591">
    <property type="entry name" value="STRESS RESPONSE REGULATOR PROTEIN 1"/>
    <property type="match status" value="1"/>
</dbReference>
<dbReference type="SUPFAM" id="SSF141371">
    <property type="entry name" value="PilZ domain-like"/>
    <property type="match status" value="1"/>
</dbReference>
<dbReference type="InterPro" id="IPR050595">
    <property type="entry name" value="Bact_response_regulator"/>
</dbReference>
<dbReference type="Gene3D" id="2.40.10.220">
    <property type="entry name" value="predicted glycosyltransferase like domains"/>
    <property type="match status" value="1"/>
</dbReference>
<dbReference type="Pfam" id="PF00072">
    <property type="entry name" value="Response_reg"/>
    <property type="match status" value="1"/>
</dbReference>
<keyword evidence="3" id="KW-0812">Transmembrane</keyword>
<evidence type="ECO:0000313" key="5">
    <source>
        <dbReference type="EMBL" id="MFC1850176.1"/>
    </source>
</evidence>
<evidence type="ECO:0000259" key="4">
    <source>
        <dbReference type="PROSITE" id="PS50110"/>
    </source>
</evidence>
<organism evidence="5 6">
    <name type="scientific">candidate division CSSED10-310 bacterium</name>
    <dbReference type="NCBI Taxonomy" id="2855610"/>
    <lineage>
        <taxon>Bacteria</taxon>
        <taxon>Bacteria division CSSED10-310</taxon>
    </lineage>
</organism>
<reference evidence="5 6" key="1">
    <citation type="submission" date="2024-09" db="EMBL/GenBank/DDBJ databases">
        <title>Laminarin stimulates single cell rates of sulfate reduction while oxygen inhibits transcriptomic activity in coastal marine sediment.</title>
        <authorList>
            <person name="Lindsay M."/>
            <person name="Orcutt B."/>
            <person name="Emerson D."/>
            <person name="Stepanauskas R."/>
            <person name="D'Angelo T."/>
        </authorList>
    </citation>
    <scope>NUCLEOTIDE SEQUENCE [LARGE SCALE GENOMIC DNA]</scope>
    <source>
        <strain evidence="5">SAG AM-311-K15</strain>
    </source>
</reference>
<feature type="modified residue" description="4-aspartylphosphate" evidence="2">
    <location>
        <position position="54"/>
    </location>
</feature>
<dbReference type="PANTHER" id="PTHR44591:SF3">
    <property type="entry name" value="RESPONSE REGULATORY DOMAIN-CONTAINING PROTEIN"/>
    <property type="match status" value="1"/>
</dbReference>
<dbReference type="Proteomes" id="UP001594351">
    <property type="component" value="Unassembled WGS sequence"/>
</dbReference>
<sequence>MMKPKILLVDDSPLFLELEKNILGRGDYLLYEACNGKEALDIVRSELPDLILLDVNMPVMNGFEFLIFLRNSERFQNIPVILVTTKGRDKDVKYALELGADDFITKPIDNRILIMKVKSILKTTKRRNSPRLLLKIDAELNDFKRKYNGIIRDLSPGGAHLYTDTLLTEKSKIELKFAIPFEGGLRPVKVFGKVISATKHQVDDGESHYEVRIQFINLSREIIFFIENLITKDTRTIASFLFSSPSQRKDYHDESEKIRQESQATLLSELNGFLDEFYHIESVKKKFLEKYDKLKNHLKESQLDFCDLSLKNSRLEQDYLALSNLFVASYQLTTRENVAGVLNVLSDIIENLCGVDKFDFVLFQQRTNTCTSLLTGEKFDHSAVESSIFTKIMEGEIFCGEIQKHAENRPDIAPLIYIPIMIKGFVMGFIVIYSFFPHVKSISAVLVQLFSLLSQQLGMALFAATFLDEGICSRADLDRFILEKLLRAE</sequence>
<dbReference type="InterPro" id="IPR001789">
    <property type="entry name" value="Sig_transdc_resp-reg_receiver"/>
</dbReference>
<dbReference type="InterPro" id="IPR011006">
    <property type="entry name" value="CheY-like_superfamily"/>
</dbReference>
<comment type="caution">
    <text evidence="5">The sequence shown here is derived from an EMBL/GenBank/DDBJ whole genome shotgun (WGS) entry which is preliminary data.</text>
</comment>
<gene>
    <name evidence="5" type="ORF">ACFL27_08300</name>
</gene>
<keyword evidence="1 2" id="KW-0597">Phosphoprotein</keyword>
<dbReference type="Pfam" id="PF07238">
    <property type="entry name" value="PilZ"/>
    <property type="match status" value="1"/>
</dbReference>
<dbReference type="SUPFAM" id="SSF55781">
    <property type="entry name" value="GAF domain-like"/>
    <property type="match status" value="1"/>
</dbReference>
<keyword evidence="3" id="KW-0472">Membrane</keyword>
<keyword evidence="3" id="KW-1133">Transmembrane helix</keyword>
<name>A0ABV6YVE8_UNCC1</name>
<evidence type="ECO:0000256" key="3">
    <source>
        <dbReference type="SAM" id="Phobius"/>
    </source>
</evidence>
<dbReference type="SMART" id="SM00448">
    <property type="entry name" value="REC"/>
    <property type="match status" value="1"/>
</dbReference>
<evidence type="ECO:0000313" key="6">
    <source>
        <dbReference type="Proteomes" id="UP001594351"/>
    </source>
</evidence>
<dbReference type="EMBL" id="JBHPBY010000081">
    <property type="protein sequence ID" value="MFC1850176.1"/>
    <property type="molecule type" value="Genomic_DNA"/>
</dbReference>
<feature type="transmembrane region" description="Helical" evidence="3">
    <location>
        <begin position="442"/>
        <end position="467"/>
    </location>
</feature>
<dbReference type="PROSITE" id="PS50110">
    <property type="entry name" value="RESPONSE_REGULATORY"/>
    <property type="match status" value="1"/>
</dbReference>
<dbReference type="InterPro" id="IPR009875">
    <property type="entry name" value="PilZ_domain"/>
</dbReference>
<protein>
    <submittedName>
        <fullName evidence="5">Response regulator</fullName>
    </submittedName>
</protein>